<comment type="cofactor">
    <cofactor evidence="1">
        <name>FAD</name>
        <dbReference type="ChEBI" id="CHEBI:57692"/>
    </cofactor>
</comment>
<organism evidence="8">
    <name type="scientific">Vannella robusta</name>
    <dbReference type="NCBI Taxonomy" id="1487602"/>
    <lineage>
        <taxon>Eukaryota</taxon>
        <taxon>Amoebozoa</taxon>
        <taxon>Discosea</taxon>
        <taxon>Flabellinia</taxon>
        <taxon>Vannellidae</taxon>
        <taxon>Vannella</taxon>
    </lineage>
</organism>
<dbReference type="SUPFAM" id="SSF51905">
    <property type="entry name" value="FAD/NAD(P)-binding domain"/>
    <property type="match status" value="3"/>
</dbReference>
<evidence type="ECO:0000256" key="2">
    <source>
        <dbReference type="ARBA" id="ARBA00010139"/>
    </source>
</evidence>
<proteinExistence type="inferred from homology"/>
<evidence type="ECO:0000256" key="4">
    <source>
        <dbReference type="ARBA" id="ARBA00022827"/>
    </source>
</evidence>
<protein>
    <recommendedName>
        <fullName evidence="9">Cyclohexanone monooxygenase</fullName>
    </recommendedName>
</protein>
<comment type="similarity">
    <text evidence="2">Belongs to the FAD-binding monooxygenase family.</text>
</comment>
<evidence type="ECO:0000256" key="6">
    <source>
        <dbReference type="ARBA" id="ARBA00023002"/>
    </source>
</evidence>
<dbReference type="PANTHER" id="PTHR43098">
    <property type="entry name" value="L-ORNITHINE N(5)-MONOOXYGENASE-RELATED"/>
    <property type="match status" value="1"/>
</dbReference>
<evidence type="ECO:0000313" key="8">
    <source>
        <dbReference type="EMBL" id="CAE2215678.1"/>
    </source>
</evidence>
<dbReference type="AlphaFoldDB" id="A0A7S4I1U6"/>
<evidence type="ECO:0000256" key="5">
    <source>
        <dbReference type="ARBA" id="ARBA00022857"/>
    </source>
</evidence>
<evidence type="ECO:0000256" key="3">
    <source>
        <dbReference type="ARBA" id="ARBA00022630"/>
    </source>
</evidence>
<evidence type="ECO:0008006" key="9">
    <source>
        <dbReference type="Google" id="ProtNLM"/>
    </source>
</evidence>
<name>A0A7S4I1U6_9EUKA</name>
<gene>
    <name evidence="8" type="ORF">VSP0166_LOCUS7077</name>
</gene>
<keyword evidence="3" id="KW-0285">Flavoprotein</keyword>
<dbReference type="PRINTS" id="PR00411">
    <property type="entry name" value="PNDRDTASEI"/>
</dbReference>
<reference evidence="8" key="1">
    <citation type="submission" date="2021-01" db="EMBL/GenBank/DDBJ databases">
        <authorList>
            <person name="Corre E."/>
            <person name="Pelletier E."/>
            <person name="Niang G."/>
            <person name="Scheremetjew M."/>
            <person name="Finn R."/>
            <person name="Kale V."/>
            <person name="Holt S."/>
            <person name="Cochrane G."/>
            <person name="Meng A."/>
            <person name="Brown T."/>
            <person name="Cohen L."/>
        </authorList>
    </citation>
    <scope>NUCLEOTIDE SEQUENCE</scope>
    <source>
        <strain evidence="8">DIVA3 518/3/11/1/6</strain>
    </source>
</reference>
<dbReference type="InterPro" id="IPR036188">
    <property type="entry name" value="FAD/NAD-bd_sf"/>
</dbReference>
<dbReference type="Pfam" id="PF13738">
    <property type="entry name" value="Pyr_redox_3"/>
    <property type="match status" value="1"/>
</dbReference>
<keyword evidence="7" id="KW-0503">Monooxygenase</keyword>
<keyword evidence="6" id="KW-0560">Oxidoreductase</keyword>
<dbReference type="GO" id="GO:0004497">
    <property type="term" value="F:monooxygenase activity"/>
    <property type="evidence" value="ECO:0007669"/>
    <property type="project" value="UniProtKB-KW"/>
</dbReference>
<evidence type="ECO:0000256" key="1">
    <source>
        <dbReference type="ARBA" id="ARBA00001974"/>
    </source>
</evidence>
<dbReference type="EMBL" id="HBKP01010053">
    <property type="protein sequence ID" value="CAE2215678.1"/>
    <property type="molecule type" value="Transcribed_RNA"/>
</dbReference>
<keyword evidence="4" id="KW-0274">FAD</keyword>
<sequence>MEDVWDVIVVGAGAAGLAQVRRLREDGMKVHGIEVAAGVGGTWYWNRYPGARCDVPSMDYSFQFDRELEEEWTWKERYAPQAEIFAYLNHVADRFDLRQEFSFGERVDSASFNEDANLWTTNTTVIETNEKKTYESRFLVLATGCLSKINEPQLEGQKDFKGNIYYTGRWPEEADIAGKRVGVIGTGSTAIQAIPMIAKEVSHLTVFQRTANYVIPARNRELTVDEVQSTKNSYPQRRAQQNNLPFALDINQNMKVFNDFTEEEYREEVAQRWEAGGFAFLGSCLDYIVNPEPQRITEEYVKERIADIVKDPRKREILTPKLPLVCKRMPLDTNYWETYNSDHVDLVSIADTPILRMTPNGIELEDGRQFNLDCLIFATGFDAMTGAVTSIDISGREGKKLAQEWKENGPTNYLGLCVSGYPNLFTITGPGSPSVASNMMFSIEQHTDYVADIVKMMKAKNLLSIEPELESQQKWTDMVTQIANATGFAQEGCKSWYLGSNIPGKKRQFMLYLGFDTYVKQCNDIAAGGYVGFKLA</sequence>
<evidence type="ECO:0000256" key="7">
    <source>
        <dbReference type="ARBA" id="ARBA00023033"/>
    </source>
</evidence>
<dbReference type="InterPro" id="IPR050775">
    <property type="entry name" value="FAD-binding_Monooxygenases"/>
</dbReference>
<dbReference type="PANTHER" id="PTHR43098:SF3">
    <property type="entry name" value="L-ORNITHINE N(5)-MONOOXYGENASE-RELATED"/>
    <property type="match status" value="1"/>
</dbReference>
<dbReference type="Gene3D" id="3.50.50.60">
    <property type="entry name" value="FAD/NAD(P)-binding domain"/>
    <property type="match status" value="2"/>
</dbReference>
<accession>A0A7S4I1U6</accession>
<keyword evidence="5" id="KW-0521">NADP</keyword>